<evidence type="ECO:0000313" key="3">
    <source>
        <dbReference type="EMBL" id="CAI5730770.1"/>
    </source>
</evidence>
<comment type="caution">
    <text evidence="3">The sequence shown here is derived from an EMBL/GenBank/DDBJ whole genome shotgun (WGS) entry which is preliminary data.</text>
</comment>
<proteinExistence type="predicted"/>
<feature type="transmembrane region" description="Helical" evidence="1">
    <location>
        <begin position="27"/>
        <end position="49"/>
    </location>
</feature>
<feature type="domain" description="JmjC" evidence="2">
    <location>
        <begin position="282"/>
        <end position="445"/>
    </location>
</feature>
<dbReference type="SUPFAM" id="SSF51197">
    <property type="entry name" value="Clavaminate synthase-like"/>
    <property type="match status" value="1"/>
</dbReference>
<dbReference type="EMBL" id="CANTFL010001055">
    <property type="protein sequence ID" value="CAI5730770.1"/>
    <property type="molecule type" value="Genomic_DNA"/>
</dbReference>
<reference evidence="3" key="1">
    <citation type="submission" date="2022-12" db="EMBL/GenBank/DDBJ databases">
        <authorList>
            <person name="Webb A."/>
        </authorList>
    </citation>
    <scope>NUCLEOTIDE SEQUENCE</scope>
    <source>
        <strain evidence="3">Hp1</strain>
    </source>
</reference>
<dbReference type="Pfam" id="PF13621">
    <property type="entry name" value="Cupin_8"/>
    <property type="match status" value="1"/>
</dbReference>
<keyword evidence="1" id="KW-0472">Membrane</keyword>
<dbReference type="SMART" id="SM00558">
    <property type="entry name" value="JmjC"/>
    <property type="match status" value="1"/>
</dbReference>
<organism evidence="3 4">
    <name type="scientific">Hyaloperonospora brassicae</name>
    <name type="common">Brassica downy mildew</name>
    <name type="synonym">Peronospora brassicae</name>
    <dbReference type="NCBI Taxonomy" id="162125"/>
    <lineage>
        <taxon>Eukaryota</taxon>
        <taxon>Sar</taxon>
        <taxon>Stramenopiles</taxon>
        <taxon>Oomycota</taxon>
        <taxon>Peronosporomycetes</taxon>
        <taxon>Peronosporales</taxon>
        <taxon>Peronosporaceae</taxon>
        <taxon>Hyaloperonospora</taxon>
    </lineage>
</organism>
<dbReference type="AlphaFoldDB" id="A0AAV0U4G2"/>
<accession>A0AAV0U4G2</accession>
<dbReference type="InterPro" id="IPR014710">
    <property type="entry name" value="RmlC-like_jellyroll"/>
</dbReference>
<dbReference type="PANTHER" id="PTHR12461:SF98">
    <property type="entry name" value="CUPIN-LIKE DOMAIN-CONTAINING PROTEIN"/>
    <property type="match status" value="1"/>
</dbReference>
<dbReference type="Proteomes" id="UP001162031">
    <property type="component" value="Unassembled WGS sequence"/>
</dbReference>
<dbReference type="InterPro" id="IPR003347">
    <property type="entry name" value="JmjC_dom"/>
</dbReference>
<sequence>MTSSGSAHLRVSAFLRRMIWQLRQGQCTRASTSFVILFGMTLVSLGLWLTSMSHYQTSYSLAKAVHERLTLQAGNDSNTLRWGTGDDVVILEGQQVQRPLPLVYPNGVKNKFQCDLPTLRYLCDMDGAEGCKGYPQLFPSAALFDNWNQDHAARMPRALYDSICHFNVSVPHEFRLAQMYREMEVPFVAYGVPELTKAASRWTDEYLTDKLSPNELYKVHVANDRHFMYYSKSKQLAGETDTYESRWMTYPEFTKAVDDVMSLETNGKPHEYFYFMLKAGDFSKQAAFIYDELPFMNPLTAERDLRFGDLFIRDPAVAKEHGMRCRFGMQGIVTDGHVDDGLNHIAMVRGTKRYVIAPPSVCRCQGLITTGQSERHTSYDWSNTSALPEDVRNCPATEVALTAGEVLYLPSFWYHHIVSLDTSIQCNLRSGYTDRDQTERFLRECGLSPEE</sequence>
<evidence type="ECO:0000259" key="2">
    <source>
        <dbReference type="PROSITE" id="PS51184"/>
    </source>
</evidence>
<keyword evidence="4" id="KW-1185">Reference proteome</keyword>
<protein>
    <recommendedName>
        <fullName evidence="2">JmjC domain-containing protein</fullName>
    </recommendedName>
</protein>
<dbReference type="Gene3D" id="2.60.120.10">
    <property type="entry name" value="Jelly Rolls"/>
    <property type="match status" value="1"/>
</dbReference>
<keyword evidence="1" id="KW-0812">Transmembrane</keyword>
<dbReference type="PANTHER" id="PTHR12461">
    <property type="entry name" value="HYPOXIA-INDUCIBLE FACTOR 1 ALPHA INHIBITOR-RELATED"/>
    <property type="match status" value="1"/>
</dbReference>
<evidence type="ECO:0000313" key="4">
    <source>
        <dbReference type="Proteomes" id="UP001162031"/>
    </source>
</evidence>
<dbReference type="InterPro" id="IPR041667">
    <property type="entry name" value="Cupin_8"/>
</dbReference>
<name>A0AAV0U4G2_HYABA</name>
<evidence type="ECO:0000256" key="1">
    <source>
        <dbReference type="SAM" id="Phobius"/>
    </source>
</evidence>
<gene>
    <name evidence="3" type="ORF">HBR001_LOCUS4966</name>
</gene>
<dbReference type="PROSITE" id="PS51184">
    <property type="entry name" value="JMJC"/>
    <property type="match status" value="1"/>
</dbReference>
<keyword evidence="1" id="KW-1133">Transmembrane helix</keyword>